<dbReference type="PANTHER" id="PTHR43745:SF2">
    <property type="entry name" value="NITROREDUCTASE MJ1384-RELATED"/>
    <property type="match status" value="1"/>
</dbReference>
<dbReference type="InterPro" id="IPR029479">
    <property type="entry name" value="Nitroreductase"/>
</dbReference>
<sequence>MKDNFSTFRPVFVPGPVIQKDRMIFFSSNKTLTVHVPRELSDVLVRLCDGTRTYYQVITELDAWDEVLVDNFLQDLISSGVLFDAFNLNNFFWSFVKNPTRFFKNLTDQEIVEFVRKAHLLNRKQAFKGTKYQIPDTAFLKMLNERRSTRVFSKEQIKAEKIMAMLWAGYGVVRDPLLIDSVNPQRVKAWQSHKFPRHVVPSAGALYPLRLHLCLFRDCMGLDKGIYETAFRNPYETSIRKRSGDPTPVVRAFADDLVMNEAQGAIIISGSFDRSADKYTNRSALYVPLEAGHVAQNVHLAAVEQKVPNG</sequence>
<dbReference type="Gene3D" id="3.40.109.10">
    <property type="entry name" value="NADH Oxidase"/>
    <property type="match status" value="1"/>
</dbReference>
<dbReference type="GO" id="GO:0016491">
    <property type="term" value="F:oxidoreductase activity"/>
    <property type="evidence" value="ECO:0007669"/>
    <property type="project" value="InterPro"/>
</dbReference>
<protein>
    <recommendedName>
        <fullName evidence="1">Nitroreductase domain-containing protein</fullName>
    </recommendedName>
</protein>
<gene>
    <name evidence="2" type="ORF">COT25_03590</name>
</gene>
<reference evidence="3" key="1">
    <citation type="submission" date="2017-09" db="EMBL/GenBank/DDBJ databases">
        <title>Depth-based differentiation of microbial function through sediment-hosted aquifers and enrichment of novel symbionts in the deep terrestrial subsurface.</title>
        <authorList>
            <person name="Probst A.J."/>
            <person name="Ladd B."/>
            <person name="Jarett J.K."/>
            <person name="Geller-Mcgrath D.E."/>
            <person name="Sieber C.M.K."/>
            <person name="Emerson J.B."/>
            <person name="Anantharaman K."/>
            <person name="Thomas B.C."/>
            <person name="Malmstrom R."/>
            <person name="Stieglmeier M."/>
            <person name="Klingl A."/>
            <person name="Woyke T."/>
            <person name="Ryan C.M."/>
            <person name="Banfield J.F."/>
        </authorList>
    </citation>
    <scope>NUCLEOTIDE SEQUENCE [LARGE SCALE GENOMIC DNA]</scope>
</reference>
<dbReference type="AlphaFoldDB" id="A0A2H0YS67"/>
<proteinExistence type="predicted"/>
<evidence type="ECO:0000313" key="3">
    <source>
        <dbReference type="Proteomes" id="UP000228711"/>
    </source>
</evidence>
<organism evidence="2 3">
    <name type="scientific">Candidatus Kerfeldbacteria bacterium CG08_land_8_20_14_0_20_42_7</name>
    <dbReference type="NCBI Taxonomy" id="2014245"/>
    <lineage>
        <taxon>Bacteria</taxon>
        <taxon>Candidatus Kerfeldiibacteriota</taxon>
    </lineage>
</organism>
<evidence type="ECO:0000313" key="2">
    <source>
        <dbReference type="EMBL" id="PIS41341.1"/>
    </source>
</evidence>
<comment type="caution">
    <text evidence="2">The sequence shown here is derived from an EMBL/GenBank/DDBJ whole genome shotgun (WGS) entry which is preliminary data.</text>
</comment>
<dbReference type="SUPFAM" id="SSF55469">
    <property type="entry name" value="FMN-dependent nitroreductase-like"/>
    <property type="match status" value="1"/>
</dbReference>
<dbReference type="Proteomes" id="UP000228711">
    <property type="component" value="Unassembled WGS sequence"/>
</dbReference>
<dbReference type="InterPro" id="IPR052544">
    <property type="entry name" value="Bacteriocin_Proc_Enz"/>
</dbReference>
<dbReference type="EMBL" id="PEXV01000118">
    <property type="protein sequence ID" value="PIS41341.1"/>
    <property type="molecule type" value="Genomic_DNA"/>
</dbReference>
<dbReference type="CDD" id="cd02142">
    <property type="entry name" value="McbC_SagB-like_oxidoreductase"/>
    <property type="match status" value="1"/>
</dbReference>
<dbReference type="InterPro" id="IPR000415">
    <property type="entry name" value="Nitroreductase-like"/>
</dbReference>
<feature type="domain" description="Nitroreductase" evidence="1">
    <location>
        <begin position="145"/>
        <end position="306"/>
    </location>
</feature>
<evidence type="ECO:0000259" key="1">
    <source>
        <dbReference type="Pfam" id="PF00881"/>
    </source>
</evidence>
<dbReference type="PANTHER" id="PTHR43745">
    <property type="entry name" value="NITROREDUCTASE MJ1384-RELATED"/>
    <property type="match status" value="1"/>
</dbReference>
<accession>A0A2H0YS67</accession>
<dbReference type="Pfam" id="PF00881">
    <property type="entry name" value="Nitroreductase"/>
    <property type="match status" value="1"/>
</dbReference>
<name>A0A2H0YS67_9BACT</name>